<comment type="caution">
    <text evidence="1">The sequence shown here is derived from an EMBL/GenBank/DDBJ whole genome shotgun (WGS) entry which is preliminary data.</text>
</comment>
<evidence type="ECO:0000313" key="1">
    <source>
        <dbReference type="EMBL" id="RCH78761.1"/>
    </source>
</evidence>
<feature type="non-terminal residue" evidence="1">
    <location>
        <position position="1"/>
    </location>
</feature>
<sequence>RTYVDNLRKEVFPEKEVSKGGRPAKLSAEDKRACVRMSTVGGLDNAVQVANQLNQRVGVRVSPKTVYRTLKAAGLSAVAKVKKPRIDE</sequence>
<reference evidence="1 2" key="1">
    <citation type="journal article" date="2018" name="G3 (Bethesda)">
        <title>Phylogenetic and Phylogenomic Definition of Rhizopus Species.</title>
        <authorList>
            <person name="Gryganskyi A.P."/>
            <person name="Golan J."/>
            <person name="Dolatabadi S."/>
            <person name="Mondo S."/>
            <person name="Robb S."/>
            <person name="Idnurm A."/>
            <person name="Muszewska A."/>
            <person name="Steczkiewicz K."/>
            <person name="Masonjones S."/>
            <person name="Liao H.L."/>
            <person name="Gajdeczka M.T."/>
            <person name="Anike F."/>
            <person name="Vuek A."/>
            <person name="Anishchenko I.M."/>
            <person name="Voigt K."/>
            <person name="de Hoog G.S."/>
            <person name="Smith M.E."/>
            <person name="Heitman J."/>
            <person name="Vilgalys R."/>
            <person name="Stajich J.E."/>
        </authorList>
    </citation>
    <scope>NUCLEOTIDE SEQUENCE [LARGE SCALE GENOMIC DNA]</scope>
    <source>
        <strain evidence="1 2">CBS 357.93</strain>
    </source>
</reference>
<feature type="non-terminal residue" evidence="1">
    <location>
        <position position="88"/>
    </location>
</feature>
<organism evidence="1 2">
    <name type="scientific">Rhizopus azygosporus</name>
    <name type="common">Rhizopus microsporus var. azygosporus</name>
    <dbReference type="NCBI Taxonomy" id="86630"/>
    <lineage>
        <taxon>Eukaryota</taxon>
        <taxon>Fungi</taxon>
        <taxon>Fungi incertae sedis</taxon>
        <taxon>Mucoromycota</taxon>
        <taxon>Mucoromycotina</taxon>
        <taxon>Mucoromycetes</taxon>
        <taxon>Mucorales</taxon>
        <taxon>Mucorineae</taxon>
        <taxon>Rhizopodaceae</taxon>
        <taxon>Rhizopus</taxon>
    </lineage>
</organism>
<dbReference type="OrthoDB" id="2280379at2759"/>
<protein>
    <recommendedName>
        <fullName evidence="3">Transposase Tc1-like domain-containing protein</fullName>
    </recommendedName>
</protein>
<accession>A0A367IMP1</accession>
<dbReference type="Proteomes" id="UP000252139">
    <property type="component" value="Unassembled WGS sequence"/>
</dbReference>
<dbReference type="AlphaFoldDB" id="A0A367IMP1"/>
<evidence type="ECO:0000313" key="2">
    <source>
        <dbReference type="Proteomes" id="UP000252139"/>
    </source>
</evidence>
<gene>
    <name evidence="1" type="ORF">CU097_000147</name>
</gene>
<dbReference type="EMBL" id="PJQL01004932">
    <property type="protein sequence ID" value="RCH78761.1"/>
    <property type="molecule type" value="Genomic_DNA"/>
</dbReference>
<evidence type="ECO:0008006" key="3">
    <source>
        <dbReference type="Google" id="ProtNLM"/>
    </source>
</evidence>
<name>A0A367IMP1_RHIAZ</name>
<keyword evidence="2" id="KW-1185">Reference proteome</keyword>
<proteinExistence type="predicted"/>